<comment type="caution">
    <text evidence="1">The sequence shown here is derived from an EMBL/GenBank/DDBJ whole genome shotgun (WGS) entry which is preliminary data.</text>
</comment>
<protein>
    <submittedName>
        <fullName evidence="1">Uncharacterized protein</fullName>
    </submittedName>
</protein>
<dbReference type="Proteomes" id="UP000257039">
    <property type="component" value="Unassembled WGS sequence"/>
</dbReference>
<organism evidence="1 2">
    <name type="scientific">Zooshikella ganghwensis</name>
    <dbReference type="NCBI Taxonomy" id="202772"/>
    <lineage>
        <taxon>Bacteria</taxon>
        <taxon>Pseudomonadati</taxon>
        <taxon>Pseudomonadota</taxon>
        <taxon>Gammaproteobacteria</taxon>
        <taxon>Oceanospirillales</taxon>
        <taxon>Zooshikellaceae</taxon>
        <taxon>Zooshikella</taxon>
    </lineage>
</organism>
<accession>A0A4P9VJG0</accession>
<dbReference type="AlphaFoldDB" id="A0A4P9VJG0"/>
<proteinExistence type="predicted"/>
<name>A0A4P9VJG0_9GAMM</name>
<keyword evidence="2" id="KW-1185">Reference proteome</keyword>
<dbReference type="EMBL" id="NDXW01000001">
    <property type="protein sequence ID" value="RDH43408.1"/>
    <property type="molecule type" value="Genomic_DNA"/>
</dbReference>
<sequence length="134" mass="15561">MAKVEINIINKKTITPPMVPPLEKFSSVLDKPSRTRTSGNRATQTPNDFLITTELVEWAAKQSIKINLDLETEKFLNHHRAKNSKFSCWQSAWRNWMLRAEAYAEEKKLRQPPPPVNSNQLDWDDTSWRLDLGL</sequence>
<evidence type="ECO:0000313" key="1">
    <source>
        <dbReference type="EMBL" id="RDH43408.1"/>
    </source>
</evidence>
<evidence type="ECO:0000313" key="2">
    <source>
        <dbReference type="Proteomes" id="UP000257039"/>
    </source>
</evidence>
<gene>
    <name evidence="1" type="ORF">B9G39_08125</name>
</gene>
<reference evidence="1 2" key="1">
    <citation type="submission" date="2017-04" db="EMBL/GenBank/DDBJ databases">
        <title>Draft genome sequence of Zooshikella ganghwensis VG4 isolated from Red Sea sediments.</title>
        <authorList>
            <person name="Rehman Z."/>
            <person name="Alam I."/>
            <person name="Kamau A."/>
            <person name="Bajic V."/>
            <person name="Leiknes T."/>
        </authorList>
    </citation>
    <scope>NUCLEOTIDE SEQUENCE [LARGE SCALE GENOMIC DNA]</scope>
    <source>
        <strain evidence="1 2">VG4</strain>
    </source>
</reference>